<dbReference type="InterPro" id="IPR034033">
    <property type="entry name" value="Serralysin-like"/>
</dbReference>
<evidence type="ECO:0000256" key="2">
    <source>
        <dbReference type="ARBA" id="ARBA00004613"/>
    </source>
</evidence>
<evidence type="ECO:0000256" key="4">
    <source>
        <dbReference type="ARBA" id="ARBA00022525"/>
    </source>
</evidence>
<dbReference type="InterPro" id="IPR018511">
    <property type="entry name" value="Hemolysin-typ_Ca-bd_CS"/>
</dbReference>
<comment type="cofactor">
    <cofactor evidence="1">
        <name>Ca(2+)</name>
        <dbReference type="ChEBI" id="CHEBI:29108"/>
    </cofactor>
</comment>
<comment type="subcellular location">
    <subcellularLocation>
        <location evidence="2">Secreted</location>
    </subcellularLocation>
</comment>
<dbReference type="Pfam" id="PF00353">
    <property type="entry name" value="HemolysinCabind"/>
    <property type="match status" value="1"/>
</dbReference>
<comment type="caution">
    <text evidence="12">The sequence shown here is derived from an EMBL/GenBank/DDBJ whole genome shotgun (WGS) entry which is preliminary data.</text>
</comment>
<keyword evidence="7" id="KW-0677">Repeat</keyword>
<evidence type="ECO:0000313" key="13">
    <source>
        <dbReference type="Proteomes" id="UP001576774"/>
    </source>
</evidence>
<evidence type="ECO:0000313" key="12">
    <source>
        <dbReference type="EMBL" id="MFB2881068.1"/>
    </source>
</evidence>
<dbReference type="PANTHER" id="PTHR10201">
    <property type="entry name" value="MATRIX METALLOPROTEINASE"/>
    <property type="match status" value="1"/>
</dbReference>
<keyword evidence="4" id="KW-0964">Secreted</keyword>
<dbReference type="SMART" id="SM00235">
    <property type="entry name" value="ZnMc"/>
    <property type="match status" value="1"/>
</dbReference>
<dbReference type="Pfam" id="PF08548">
    <property type="entry name" value="Peptidase_M10_C"/>
    <property type="match status" value="1"/>
</dbReference>
<reference evidence="12 13" key="1">
    <citation type="submission" date="2024-09" db="EMBL/GenBank/DDBJ databases">
        <title>Floridaenema gen nov. (Aerosakkonemataceae, Aerosakkonematales ord. nov., Cyanobacteria) from benthic tropical and subtropical fresh waters, with the description of four new species.</title>
        <authorList>
            <person name="Moretto J.A."/>
            <person name="Berthold D.E."/>
            <person name="Lefler F.W."/>
            <person name="Huang I.-S."/>
            <person name="Laughinghouse H. IV."/>
        </authorList>
    </citation>
    <scope>NUCLEOTIDE SEQUENCE [LARGE SCALE GENOMIC DNA]</scope>
    <source>
        <strain evidence="12 13">BLCC-F46</strain>
    </source>
</reference>
<dbReference type="PROSITE" id="PS00330">
    <property type="entry name" value="HEMOLYSIN_CALCIUM"/>
    <property type="match status" value="1"/>
</dbReference>
<evidence type="ECO:0000259" key="11">
    <source>
        <dbReference type="SMART" id="SM00235"/>
    </source>
</evidence>
<proteinExistence type="inferred from homology"/>
<dbReference type="InterPro" id="IPR013858">
    <property type="entry name" value="Peptidase_M10B_C"/>
</dbReference>
<dbReference type="PRINTS" id="PR00313">
    <property type="entry name" value="CABNDNGRPT"/>
</dbReference>
<evidence type="ECO:0000256" key="10">
    <source>
        <dbReference type="ARBA" id="ARBA00023049"/>
    </source>
</evidence>
<dbReference type="InterPro" id="IPR006026">
    <property type="entry name" value="Peptidase_Metallo"/>
</dbReference>
<sequence length="857" mass="93284">MNLKLTKSPVIPCLNLGATALTAAGKLYCSVKQTLNYIEKGRAIMADTRLRLEDIFDPNYYRQQNPDLAGLSDQQALQHFRLYGLQGGRRFSQFFDLAFFEANNPTLASGINSIALQNFFDIGLPAGVEFSPNFDLNYYRSANPDLASLDNNQLFKQFLTSGLNEGRNFNPLIDINYYRAANPDLAGLSNRDLFTHFISAGIGEGRPSLPLFDFDFYVQNNGDLFADNSFLRDPESIDGAFITSQEIINHFLSNGLNERRKFSPFFDVNTYLNSNPDLLAAGLTGRQAYDHFRTTGVNEGRRFSQYFDTNYYLGNNPDLRAAGLTPGQAFNHFVNFGINEGRRPSVLFDPIYYVTNNPDVAATQPSFAKAFADFQTSFEVTPGSPDPGPGLPRSSSLWFDPVSIASLLIPSPGEEEQPLNDWLRNATKWQNIPVGGTLTYSFVTTASAPLYEGPESGVREVTPEVKNNVRNIMRTLSQYIPINFVEVPDRPPNVGRIRIMFSNGPAGLSLDGNVYAYVAELPSDAPGTGRAGDIHLNPDRSLVDFNAGPGSFAYTVLLHEIGHALGLKHPFQGLYQLPPGKDNNTNTVMTYNIFAPNYNGSYNITPMAYDIRALQYLYGTANYNQGDTVYTFDINNFIGPNQRDGRNSFKQTIWDSGGTDTLNFAALPAIQGGYYFNMNEGGQNTTQFALNGSTYSIPNPNSTTSNPLPDIPVLTDSFGTTIAFGTLIENLFGSQGDDEIIGNNLPNIIAGGAGNDSITGGPGADILVGGDGSDVFIFALGDGSKNPATTNVINDFQPGVDKIGLSLGLPSSSIAITQGTDANAANTLIWVPSTGEYLAILRNVPASSVSFADLIPV</sequence>
<evidence type="ECO:0000256" key="5">
    <source>
        <dbReference type="ARBA" id="ARBA00022670"/>
    </source>
</evidence>
<dbReference type="Proteomes" id="UP001576774">
    <property type="component" value="Unassembled WGS sequence"/>
</dbReference>
<protein>
    <submittedName>
        <fullName evidence="12">M10 family metallopeptidase</fullName>
    </submittedName>
</protein>
<dbReference type="InterPro" id="IPR011049">
    <property type="entry name" value="Serralysin-like_metalloprot_C"/>
</dbReference>
<keyword evidence="13" id="KW-1185">Reference proteome</keyword>
<dbReference type="Pfam" id="PF00413">
    <property type="entry name" value="Peptidase_M10"/>
    <property type="match status" value="1"/>
</dbReference>
<name>A0ABV4XG20_9CYAN</name>
<evidence type="ECO:0000256" key="1">
    <source>
        <dbReference type="ARBA" id="ARBA00001913"/>
    </source>
</evidence>
<dbReference type="CDD" id="cd04277">
    <property type="entry name" value="ZnMc_serralysin_like"/>
    <property type="match status" value="1"/>
</dbReference>
<dbReference type="PANTHER" id="PTHR10201:SF323">
    <property type="entry name" value="MATRIX METALLOPROTEINASE-21"/>
    <property type="match status" value="1"/>
</dbReference>
<dbReference type="EMBL" id="JBHFNQ010000217">
    <property type="protein sequence ID" value="MFB2881068.1"/>
    <property type="molecule type" value="Genomic_DNA"/>
</dbReference>
<keyword evidence="10" id="KW-0482">Metalloprotease</keyword>
<feature type="domain" description="Peptidase metallopeptidase" evidence="11">
    <location>
        <begin position="425"/>
        <end position="620"/>
    </location>
</feature>
<dbReference type="RefSeq" id="WP_413274062.1">
    <property type="nucleotide sequence ID" value="NZ_JBHFNQ010000217.1"/>
</dbReference>
<comment type="similarity">
    <text evidence="3">Belongs to the peptidase M10B family.</text>
</comment>
<accession>A0ABV4XG20</accession>
<keyword evidence="9" id="KW-0862">Zinc</keyword>
<evidence type="ECO:0000256" key="9">
    <source>
        <dbReference type="ARBA" id="ARBA00022833"/>
    </source>
</evidence>
<evidence type="ECO:0000256" key="7">
    <source>
        <dbReference type="ARBA" id="ARBA00022737"/>
    </source>
</evidence>
<organism evidence="12 13">
    <name type="scientific">Floridaenema aerugineum BLCC-F46</name>
    <dbReference type="NCBI Taxonomy" id="3153654"/>
    <lineage>
        <taxon>Bacteria</taxon>
        <taxon>Bacillati</taxon>
        <taxon>Cyanobacteriota</taxon>
        <taxon>Cyanophyceae</taxon>
        <taxon>Oscillatoriophycideae</taxon>
        <taxon>Aerosakkonematales</taxon>
        <taxon>Aerosakkonemataceae</taxon>
        <taxon>Floridanema</taxon>
        <taxon>Floridanema aerugineum</taxon>
    </lineage>
</organism>
<dbReference type="SUPFAM" id="SSF55486">
    <property type="entry name" value="Metalloproteases ('zincins'), catalytic domain"/>
    <property type="match status" value="1"/>
</dbReference>
<dbReference type="InterPro" id="IPR024079">
    <property type="entry name" value="MetalloPept_cat_dom_sf"/>
</dbReference>
<gene>
    <name evidence="12" type="ORF">ACE1CC_29820</name>
</gene>
<dbReference type="InterPro" id="IPR001343">
    <property type="entry name" value="Hemolysn_Ca-bd"/>
</dbReference>
<dbReference type="Gene3D" id="3.40.390.10">
    <property type="entry name" value="Collagenase (Catalytic Domain)"/>
    <property type="match status" value="1"/>
</dbReference>
<keyword evidence="5" id="KW-0645">Protease</keyword>
<dbReference type="SUPFAM" id="SSF51120">
    <property type="entry name" value="beta-Roll"/>
    <property type="match status" value="1"/>
</dbReference>
<evidence type="ECO:0000256" key="6">
    <source>
        <dbReference type="ARBA" id="ARBA00022723"/>
    </source>
</evidence>
<evidence type="ECO:0000256" key="3">
    <source>
        <dbReference type="ARBA" id="ARBA00009490"/>
    </source>
</evidence>
<evidence type="ECO:0000256" key="8">
    <source>
        <dbReference type="ARBA" id="ARBA00022801"/>
    </source>
</evidence>
<dbReference type="InterPro" id="IPR001818">
    <property type="entry name" value="Pept_M10_metallopeptidase"/>
</dbReference>
<dbReference type="Gene3D" id="2.150.10.10">
    <property type="entry name" value="Serralysin-like metalloprotease, C-terminal"/>
    <property type="match status" value="1"/>
</dbReference>
<keyword evidence="6" id="KW-0479">Metal-binding</keyword>
<keyword evidence="8" id="KW-0378">Hydrolase</keyword>